<dbReference type="RefSeq" id="WP_196936372.1">
    <property type="nucleotide sequence ID" value="NZ_MU158698.1"/>
</dbReference>
<proteinExistence type="predicted"/>
<evidence type="ECO:0000313" key="2">
    <source>
        <dbReference type="Proteomes" id="UP000616201"/>
    </source>
</evidence>
<keyword evidence="2" id="KW-1185">Reference proteome</keyword>
<protein>
    <submittedName>
        <fullName evidence="1">Uncharacterized protein</fullName>
    </submittedName>
</protein>
<accession>A0A928V1F2</accession>
<sequence>MSLNIFYCNAGRNLIKISIDFWQDFKDFVNQYDRFKKYRIIYKNFDTENIDLSHSNALNDFLNVQLEVLNLIIQNKEKDLDQHETLISLKSSLSEFAIIRHLLSGSRDKRAIDYLKFINDQIVPIFNIKIQNLETSLKIKHHKSYVRKKIEEFGEVKLLNDNLPREILEQITCYFDKLIPDKYQRAHFNQEFFNGRKNEIIYDIDLKDTKTVCEFFKFLHGNGYLAVEKAALAKWMSRKFQRVDNSKQIGTVETLKRYLNGHHDRQFLNKFLR</sequence>
<dbReference type="Proteomes" id="UP000616201">
    <property type="component" value="Unassembled WGS sequence"/>
</dbReference>
<organism evidence="1 2">
    <name type="scientific">Sphingobacterium hungaricum</name>
    <dbReference type="NCBI Taxonomy" id="2082723"/>
    <lineage>
        <taxon>Bacteria</taxon>
        <taxon>Pseudomonadati</taxon>
        <taxon>Bacteroidota</taxon>
        <taxon>Sphingobacteriia</taxon>
        <taxon>Sphingobacteriales</taxon>
        <taxon>Sphingobacteriaceae</taxon>
        <taxon>Sphingobacterium</taxon>
    </lineage>
</organism>
<comment type="caution">
    <text evidence="1">The sequence shown here is derived from an EMBL/GenBank/DDBJ whole genome shotgun (WGS) entry which is preliminary data.</text>
</comment>
<dbReference type="EMBL" id="PRDK01000006">
    <property type="protein sequence ID" value="MBE8714379.1"/>
    <property type="molecule type" value="Genomic_DNA"/>
</dbReference>
<reference evidence="1" key="1">
    <citation type="submission" date="2018-02" db="EMBL/GenBank/DDBJ databases">
        <authorList>
            <person name="Vasarhelyi B.M."/>
            <person name="Deshmukh S."/>
            <person name="Balint B."/>
            <person name="Kukolya J."/>
        </authorList>
    </citation>
    <scope>NUCLEOTIDE SEQUENCE</scope>
    <source>
        <strain evidence="1">KB22</strain>
    </source>
</reference>
<gene>
    <name evidence="1" type="ORF">C4F49_11860</name>
</gene>
<dbReference type="AlphaFoldDB" id="A0A928V1F2"/>
<evidence type="ECO:0000313" key="1">
    <source>
        <dbReference type="EMBL" id="MBE8714379.1"/>
    </source>
</evidence>
<name>A0A928V1F2_9SPHI</name>